<dbReference type="SUPFAM" id="SSF143990">
    <property type="entry name" value="YbiA-like"/>
    <property type="match status" value="1"/>
</dbReference>
<dbReference type="EMBL" id="JADCTT010000001">
    <property type="protein sequence ID" value="KAF9760202.1"/>
    <property type="molecule type" value="Genomic_DNA"/>
</dbReference>
<comment type="caution">
    <text evidence="2">The sequence shown here is derived from an EMBL/GenBank/DDBJ whole genome shotgun (WGS) entry which is preliminary data.</text>
</comment>
<dbReference type="Pfam" id="PF08719">
    <property type="entry name" value="NADAR"/>
    <property type="match status" value="1"/>
</dbReference>
<dbReference type="InterPro" id="IPR012816">
    <property type="entry name" value="NADAR"/>
</dbReference>
<accession>A0A8H7NQ44</accession>
<evidence type="ECO:0000259" key="1">
    <source>
        <dbReference type="Pfam" id="PF08719"/>
    </source>
</evidence>
<name>A0A8H7NQ44_BIOOC</name>
<dbReference type="AlphaFoldDB" id="A0A8H7NQ44"/>
<gene>
    <name evidence="2" type="ORF">IM811_001896</name>
</gene>
<dbReference type="Gene3D" id="1.10.357.40">
    <property type="entry name" value="YbiA-like"/>
    <property type="match status" value="1"/>
</dbReference>
<evidence type="ECO:0000313" key="3">
    <source>
        <dbReference type="Proteomes" id="UP000616885"/>
    </source>
</evidence>
<dbReference type="NCBIfam" id="TIGR02464">
    <property type="entry name" value="ribofla_fusion"/>
    <property type="match status" value="1"/>
</dbReference>
<evidence type="ECO:0000313" key="2">
    <source>
        <dbReference type="EMBL" id="KAF9760202.1"/>
    </source>
</evidence>
<reference evidence="2" key="1">
    <citation type="submission" date="2020-10" db="EMBL/GenBank/DDBJ databases">
        <title>High-Quality Genome Resource of Clonostachys rosea strain S41 by Oxford Nanopore Long-Read Sequencing.</title>
        <authorList>
            <person name="Wang H."/>
        </authorList>
    </citation>
    <scope>NUCLEOTIDE SEQUENCE</scope>
    <source>
        <strain evidence="2">S41</strain>
    </source>
</reference>
<protein>
    <recommendedName>
        <fullName evidence="1">NADAR domain-containing protein</fullName>
    </recommendedName>
</protein>
<organism evidence="2 3">
    <name type="scientific">Bionectria ochroleuca</name>
    <name type="common">Gliocladium roseum</name>
    <dbReference type="NCBI Taxonomy" id="29856"/>
    <lineage>
        <taxon>Eukaryota</taxon>
        <taxon>Fungi</taxon>
        <taxon>Dikarya</taxon>
        <taxon>Ascomycota</taxon>
        <taxon>Pezizomycotina</taxon>
        <taxon>Sordariomycetes</taxon>
        <taxon>Hypocreomycetidae</taxon>
        <taxon>Hypocreales</taxon>
        <taxon>Bionectriaceae</taxon>
        <taxon>Clonostachys</taxon>
    </lineage>
</organism>
<sequence length="209" mass="23581">MPKRKRAATPEEPIDSDGPIFWYGVDHKYGAFSQFFPATFTVPKADILGVVGHPVSSPSVEQKEELVTFNRAEQFMMYSKAICFHDPKSAALILRSQSPKEQKSLGRKVENFTDQKWNAVKRQVVELGSTAKFGQNEDLRAMLLGTGDRELIEAAPRDRVWGIGFGEKRARTMTSREKWGQNLLGKALVKARENLRKDEEGLGNKPEQE</sequence>
<dbReference type="Proteomes" id="UP000616885">
    <property type="component" value="Unassembled WGS sequence"/>
</dbReference>
<proteinExistence type="predicted"/>
<feature type="domain" description="NADAR" evidence="1">
    <location>
        <begin position="21"/>
        <end position="196"/>
    </location>
</feature>
<dbReference type="InterPro" id="IPR037238">
    <property type="entry name" value="YbiA-like_sf"/>
</dbReference>
<dbReference type="CDD" id="cd15457">
    <property type="entry name" value="NADAR"/>
    <property type="match status" value="1"/>
</dbReference>